<dbReference type="SUPFAM" id="SSF88697">
    <property type="entry name" value="PUA domain-like"/>
    <property type="match status" value="1"/>
</dbReference>
<feature type="region of interest" description="Disordered" evidence="10">
    <location>
        <begin position="402"/>
        <end position="438"/>
    </location>
</feature>
<evidence type="ECO:0000256" key="7">
    <source>
        <dbReference type="ARBA" id="ARBA00023242"/>
    </source>
</evidence>
<keyword evidence="2" id="KW-0158">Chromosome</keyword>
<dbReference type="PROSITE" id="PS51575">
    <property type="entry name" value="SAM_MT43_SUVAR39_2"/>
    <property type="match status" value="1"/>
</dbReference>
<evidence type="ECO:0000256" key="1">
    <source>
        <dbReference type="ARBA" id="ARBA00004584"/>
    </source>
</evidence>
<dbReference type="InterPro" id="IPR003616">
    <property type="entry name" value="Post-SET_dom"/>
</dbReference>
<evidence type="ECO:0000256" key="9">
    <source>
        <dbReference type="PROSITE-ProRule" id="PRU00358"/>
    </source>
</evidence>
<dbReference type="Pfam" id="PF00856">
    <property type="entry name" value="SET"/>
    <property type="match status" value="1"/>
</dbReference>
<protein>
    <recommendedName>
        <fullName evidence="17">Histone-lysine N-methyltransferase, H3 lysine-9 specific SUVH6</fullName>
    </recommendedName>
</protein>
<dbReference type="PROSITE" id="PS50867">
    <property type="entry name" value="PRE_SET"/>
    <property type="match status" value="1"/>
</dbReference>
<evidence type="ECO:0000256" key="3">
    <source>
        <dbReference type="ARBA" id="ARBA00022603"/>
    </source>
</evidence>
<organism evidence="15 16">
    <name type="scientific">Hibiscus sabdariffa</name>
    <name type="common">roselle</name>
    <dbReference type="NCBI Taxonomy" id="183260"/>
    <lineage>
        <taxon>Eukaryota</taxon>
        <taxon>Viridiplantae</taxon>
        <taxon>Streptophyta</taxon>
        <taxon>Embryophyta</taxon>
        <taxon>Tracheophyta</taxon>
        <taxon>Spermatophyta</taxon>
        <taxon>Magnoliopsida</taxon>
        <taxon>eudicotyledons</taxon>
        <taxon>Gunneridae</taxon>
        <taxon>Pentapetalae</taxon>
        <taxon>rosids</taxon>
        <taxon>malvids</taxon>
        <taxon>Malvales</taxon>
        <taxon>Malvaceae</taxon>
        <taxon>Malvoideae</taxon>
        <taxon>Hibiscus</taxon>
    </lineage>
</organism>
<dbReference type="EMBL" id="JBBPBM010000081">
    <property type="protein sequence ID" value="KAK8510829.1"/>
    <property type="molecule type" value="Genomic_DNA"/>
</dbReference>
<dbReference type="PANTHER" id="PTHR45660:SF46">
    <property type="entry name" value="HISTONE-LYSINE N-METHYLTRANSFERASE, H3 LYSINE-9 SPECIFIC SUVH6"/>
    <property type="match status" value="1"/>
</dbReference>
<feature type="domain" description="Post-SET" evidence="13">
    <location>
        <begin position="980"/>
        <end position="996"/>
    </location>
</feature>
<dbReference type="SUPFAM" id="SSF82199">
    <property type="entry name" value="SET domain"/>
    <property type="match status" value="1"/>
</dbReference>
<keyword evidence="5" id="KW-0949">S-adenosyl-L-methionine</keyword>
<reference evidence="15 16" key="1">
    <citation type="journal article" date="2024" name="G3 (Bethesda)">
        <title>Genome assembly of Hibiscus sabdariffa L. provides insights into metabolisms of medicinal natural products.</title>
        <authorList>
            <person name="Kim T."/>
        </authorList>
    </citation>
    <scope>NUCLEOTIDE SEQUENCE [LARGE SCALE GENOMIC DNA]</scope>
    <source>
        <strain evidence="15">TK-2024</strain>
        <tissue evidence="15">Old leaves</tissue>
    </source>
</reference>
<keyword evidence="16" id="KW-1185">Reference proteome</keyword>
<evidence type="ECO:0008006" key="17">
    <source>
        <dbReference type="Google" id="ProtNLM"/>
    </source>
</evidence>
<evidence type="ECO:0000256" key="4">
    <source>
        <dbReference type="ARBA" id="ARBA00022679"/>
    </source>
</evidence>
<dbReference type="InterPro" id="IPR001214">
    <property type="entry name" value="SET_dom"/>
</dbReference>
<keyword evidence="6" id="KW-0156">Chromatin regulator</keyword>
<keyword evidence="4" id="KW-0808">Transferase</keyword>
<dbReference type="InterPro" id="IPR036987">
    <property type="entry name" value="SRA-YDG_sf"/>
</dbReference>
<dbReference type="Proteomes" id="UP001472677">
    <property type="component" value="Unassembled WGS sequence"/>
</dbReference>
<evidence type="ECO:0000256" key="2">
    <source>
        <dbReference type="ARBA" id="ARBA00022454"/>
    </source>
</evidence>
<dbReference type="Gene3D" id="2.170.270.10">
    <property type="entry name" value="SET domain"/>
    <property type="match status" value="1"/>
</dbReference>
<comment type="caution">
    <text evidence="15">The sequence shown here is derived from an EMBL/GenBank/DDBJ whole genome shotgun (WGS) entry which is preliminary data.</text>
</comment>
<evidence type="ECO:0000256" key="6">
    <source>
        <dbReference type="ARBA" id="ARBA00022853"/>
    </source>
</evidence>
<evidence type="ECO:0000259" key="13">
    <source>
        <dbReference type="PROSITE" id="PS50868"/>
    </source>
</evidence>
<dbReference type="Pfam" id="PF05033">
    <property type="entry name" value="Pre-SET"/>
    <property type="match status" value="1"/>
</dbReference>
<dbReference type="Gene3D" id="2.30.280.10">
    <property type="entry name" value="SRA-YDG"/>
    <property type="match status" value="1"/>
</dbReference>
<name>A0ABR2BUM7_9ROSI</name>
<feature type="domain" description="SET" evidence="11">
    <location>
        <begin position="824"/>
        <end position="966"/>
    </location>
</feature>
<feature type="compositionally biased region" description="Basic and acidic residues" evidence="10">
    <location>
        <begin position="251"/>
        <end position="262"/>
    </location>
</feature>
<keyword evidence="8" id="KW-0137">Centromere</keyword>
<feature type="domain" description="Pre-SET" evidence="12">
    <location>
        <begin position="761"/>
        <end position="821"/>
    </location>
</feature>
<keyword evidence="3" id="KW-0489">Methyltransferase</keyword>
<dbReference type="Pfam" id="PF02182">
    <property type="entry name" value="SAD_SRA"/>
    <property type="match status" value="1"/>
</dbReference>
<evidence type="ECO:0000259" key="14">
    <source>
        <dbReference type="PROSITE" id="PS51015"/>
    </source>
</evidence>
<gene>
    <name evidence="15" type="ORF">V6N12_009670</name>
</gene>
<comment type="subcellular location">
    <subcellularLocation>
        <location evidence="1">Chromosome</location>
        <location evidence="1">Centromere</location>
    </subcellularLocation>
    <subcellularLocation>
        <location evidence="9">Nucleus</location>
    </subcellularLocation>
</comment>
<dbReference type="InterPro" id="IPR003105">
    <property type="entry name" value="SRA_YDG"/>
</dbReference>
<dbReference type="InterPro" id="IPR051357">
    <property type="entry name" value="H3K9_HMTase_SUVAR3-9"/>
</dbReference>
<dbReference type="PROSITE" id="PS50868">
    <property type="entry name" value="POST_SET"/>
    <property type="match status" value="1"/>
</dbReference>
<evidence type="ECO:0000256" key="10">
    <source>
        <dbReference type="SAM" id="MobiDB-lite"/>
    </source>
</evidence>
<dbReference type="PANTHER" id="PTHR45660">
    <property type="entry name" value="HISTONE-LYSINE N-METHYLTRANSFERASE SETMAR"/>
    <property type="match status" value="1"/>
</dbReference>
<dbReference type="PROSITE" id="PS51015">
    <property type="entry name" value="YDG"/>
    <property type="match status" value="1"/>
</dbReference>
<sequence length="1019" mass="112719">MLHKEISKVVSGGHSEGRLERVPTENGHLVSKFKQRKVSAVRDFPPGCGMLASLITKPSEQAQGQAVSESEKPTLLPDCADKVQCEESAVLPDNAEKVQCETKFSGGSELATCLIDEVSGSQKDLTDEIPAIPEEEVPQNGVNLHLGESSLEKIAVGNYCPRKGVAVVRDFPPFCGRNAPPLSEEERAKWLTSLKNKGFNIEKFINKENPLEKTLLCTDMRQVIEDVQDIPALDVKVEGSSRLSVEGIQSKPEEPASEKMEKHGAYEAYSSNDMDEDVGNMSKNIIDPSCEAFPNEFDKNSEKGIETGDVSARVLEENPIRDIVVYEGGNSFEKKLPDSSAFEDQLSEEGRIVVYEESDCFEKKLPDSSAFEYQFLGENHGSQEILSNGPCRQGKVACKPGLAGGSLKRKKESNALLPPSQANTKKSSSKKRAQKGRGQVVVWNKEDSMQQDEQCTNDNFAQSSCSYDVSLPPCPSSTDHDNGAMTTRNKVRETLRLFQAIFRKLLQEEESKMKEQGKASKRIDILAAKILKEKGKYVNTGKQIIGPVPGVEVGDEFQYFVELNIVGLHRQSQGGIDYVKQGEKIIATSIIAAGGYENDLDSSDVLSYMGQGGNVMQKGKQPEDQKLERGNLALANSKVVKNPVRVIRGETRSSSTLLESRGKTYVYDGLYLVEEFKQEPGPHGKLVYKYKLVRIPGQPELAWKVVKKSKVREGLCTNDISQRKEKIPICAINTIDGETPPSFVYEPHMIYPDWCRPIPPKGCGCIKGCSESGNCSCVTKNGGEIPYNHNGAIVEAKPLVYECGPNCSCPASCHNRVSQHGIKFQLEIFKTESRGWGVRSLNSIPSGSFICEYAGELLEDREAEERKGNDEYLFDIGNNIDNSLWDGLSTILPDAHSSSCQVVQESGFTIDAARSGNIGRFINHSCSPNLYAQNVLYDHEDMRIPHIMFFAAENIPPLQELTYHYNYMIDQVRDENGDIKKKICYCGSSECTGALNFCTALQYSDALLLSFMLLFKFCI</sequence>
<feature type="region of interest" description="Disordered" evidence="10">
    <location>
        <begin position="243"/>
        <end position="262"/>
    </location>
</feature>
<proteinExistence type="predicted"/>
<dbReference type="InterPro" id="IPR025794">
    <property type="entry name" value="H3-K9-MeTrfase_plant"/>
</dbReference>
<evidence type="ECO:0000313" key="15">
    <source>
        <dbReference type="EMBL" id="KAK8510829.1"/>
    </source>
</evidence>
<accession>A0ABR2BUM7</accession>
<evidence type="ECO:0000256" key="8">
    <source>
        <dbReference type="ARBA" id="ARBA00023328"/>
    </source>
</evidence>
<dbReference type="PROSITE" id="PS50280">
    <property type="entry name" value="SET"/>
    <property type="match status" value="1"/>
</dbReference>
<evidence type="ECO:0000259" key="12">
    <source>
        <dbReference type="PROSITE" id="PS50867"/>
    </source>
</evidence>
<feature type="region of interest" description="Disordered" evidence="10">
    <location>
        <begin position="1"/>
        <end position="21"/>
    </location>
</feature>
<dbReference type="InterPro" id="IPR007728">
    <property type="entry name" value="Pre-SET_dom"/>
</dbReference>
<feature type="domain" description="YDG" evidence="14">
    <location>
        <begin position="546"/>
        <end position="694"/>
    </location>
</feature>
<dbReference type="CDD" id="cd10545">
    <property type="entry name" value="SET_AtSUVH-like"/>
    <property type="match status" value="1"/>
</dbReference>
<evidence type="ECO:0000256" key="5">
    <source>
        <dbReference type="ARBA" id="ARBA00022691"/>
    </source>
</evidence>
<dbReference type="InterPro" id="IPR046341">
    <property type="entry name" value="SET_dom_sf"/>
</dbReference>
<dbReference type="SMART" id="SM00468">
    <property type="entry name" value="PreSET"/>
    <property type="match status" value="1"/>
</dbReference>
<evidence type="ECO:0000313" key="16">
    <source>
        <dbReference type="Proteomes" id="UP001472677"/>
    </source>
</evidence>
<dbReference type="SMART" id="SM00317">
    <property type="entry name" value="SET"/>
    <property type="match status" value="1"/>
</dbReference>
<dbReference type="InterPro" id="IPR015947">
    <property type="entry name" value="PUA-like_sf"/>
</dbReference>
<evidence type="ECO:0000259" key="11">
    <source>
        <dbReference type="PROSITE" id="PS50280"/>
    </source>
</evidence>
<keyword evidence="7 9" id="KW-0539">Nucleus</keyword>
<dbReference type="SMART" id="SM00466">
    <property type="entry name" value="SRA"/>
    <property type="match status" value="1"/>
</dbReference>